<evidence type="ECO:0000256" key="6">
    <source>
        <dbReference type="ARBA" id="ARBA00022840"/>
    </source>
</evidence>
<dbReference type="Pfam" id="PF12781">
    <property type="entry name" value="AAA_9"/>
    <property type="match status" value="1"/>
</dbReference>
<evidence type="ECO:0000256" key="11">
    <source>
        <dbReference type="SAM" id="Coils"/>
    </source>
</evidence>
<evidence type="ECO:0000256" key="10">
    <source>
        <dbReference type="ARBA" id="ARBA00023212"/>
    </source>
</evidence>
<feature type="domain" description="Dynein heavy chain AAA lid" evidence="19">
    <location>
        <begin position="3229"/>
        <end position="3374"/>
    </location>
</feature>
<evidence type="ECO:0000256" key="8">
    <source>
        <dbReference type="ARBA" id="ARBA00023054"/>
    </source>
</evidence>
<feature type="non-terminal residue" evidence="21">
    <location>
        <position position="1"/>
    </location>
</feature>
<dbReference type="GO" id="GO:0051959">
    <property type="term" value="F:dynein light intermediate chain binding"/>
    <property type="evidence" value="ECO:0007669"/>
    <property type="project" value="InterPro"/>
</dbReference>
<evidence type="ECO:0000259" key="17">
    <source>
        <dbReference type="Pfam" id="PF12781"/>
    </source>
</evidence>
<gene>
    <name evidence="21" type="ORF">A3Q56_02242</name>
</gene>
<evidence type="ECO:0000313" key="21">
    <source>
        <dbReference type="EMBL" id="OAF70011.1"/>
    </source>
</evidence>
<dbReference type="GO" id="GO:0007018">
    <property type="term" value="P:microtubule-based movement"/>
    <property type="evidence" value="ECO:0007669"/>
    <property type="project" value="InterPro"/>
</dbReference>
<dbReference type="Gene3D" id="1.20.920.20">
    <property type="match status" value="1"/>
</dbReference>
<dbReference type="GO" id="GO:0008569">
    <property type="term" value="F:minus-end-directed microtubule motor activity"/>
    <property type="evidence" value="ECO:0007669"/>
    <property type="project" value="InterPro"/>
</dbReference>
<dbReference type="InterPro" id="IPR041658">
    <property type="entry name" value="AAA_lid_11"/>
</dbReference>
<evidence type="ECO:0000256" key="9">
    <source>
        <dbReference type="ARBA" id="ARBA00023175"/>
    </source>
</evidence>
<dbReference type="GO" id="GO:0030286">
    <property type="term" value="C:dynein complex"/>
    <property type="evidence" value="ECO:0007669"/>
    <property type="project" value="UniProtKB-KW"/>
</dbReference>
<feature type="domain" description="Dynein heavy chain AAA module D4" evidence="16">
    <location>
        <begin position="1971"/>
        <end position="2233"/>
    </location>
</feature>
<dbReference type="SUPFAM" id="SSF52540">
    <property type="entry name" value="P-loop containing nucleoside triphosphate hydrolases"/>
    <property type="match status" value="3"/>
</dbReference>
<dbReference type="Gene3D" id="6.10.140.1060">
    <property type="match status" value="1"/>
</dbReference>
<keyword evidence="8 11" id="KW-0175">Coiled coil</keyword>
<dbReference type="PANTHER" id="PTHR45703">
    <property type="entry name" value="DYNEIN HEAVY CHAIN"/>
    <property type="match status" value="1"/>
</dbReference>
<dbReference type="Gene3D" id="1.10.8.1220">
    <property type="match status" value="1"/>
</dbReference>
<feature type="domain" description="Dynein heavy chain AAA 5 extension" evidence="18">
    <location>
        <begin position="1478"/>
        <end position="1638"/>
    </location>
</feature>
<dbReference type="Pfam" id="PF18198">
    <property type="entry name" value="AAA_lid_11"/>
    <property type="match status" value="1"/>
</dbReference>
<feature type="domain" description="Dynein heavy chain region D6 P-loop" evidence="12">
    <location>
        <begin position="3090"/>
        <end position="3195"/>
    </location>
</feature>
<evidence type="ECO:0000256" key="2">
    <source>
        <dbReference type="ARBA" id="ARBA00008887"/>
    </source>
</evidence>
<evidence type="ECO:0000259" key="12">
    <source>
        <dbReference type="Pfam" id="PF03028"/>
    </source>
</evidence>
<dbReference type="Pfam" id="PF03028">
    <property type="entry name" value="Dynein_heavy"/>
    <property type="match status" value="1"/>
</dbReference>
<evidence type="ECO:0000259" key="18">
    <source>
        <dbReference type="Pfam" id="PF17852"/>
    </source>
</evidence>
<keyword evidence="7" id="KW-0243">Dynein</keyword>
<keyword evidence="9" id="KW-0505">Motor protein</keyword>
<accession>A0A177B8X5</accession>
<name>A0A177B8X5_9BILA</name>
<proteinExistence type="inferred from homology"/>
<evidence type="ECO:0000259" key="20">
    <source>
        <dbReference type="Pfam" id="PF18199"/>
    </source>
</evidence>
<dbReference type="InterPro" id="IPR024743">
    <property type="entry name" value="Dynein_HC_stalk"/>
</dbReference>
<feature type="domain" description="Dynein heavy chain linker" evidence="13">
    <location>
        <begin position="431"/>
        <end position="835"/>
    </location>
</feature>
<dbReference type="InterPro" id="IPR035706">
    <property type="entry name" value="AAA_9"/>
</dbReference>
<evidence type="ECO:0000259" key="19">
    <source>
        <dbReference type="Pfam" id="PF18198"/>
    </source>
</evidence>
<dbReference type="Gene3D" id="3.20.180.20">
    <property type="entry name" value="Dynein heavy chain, N-terminal domain 2"/>
    <property type="match status" value="1"/>
</dbReference>
<dbReference type="InterPro" id="IPR026983">
    <property type="entry name" value="DHC"/>
</dbReference>
<dbReference type="InterPro" id="IPR041228">
    <property type="entry name" value="Dynein_C"/>
</dbReference>
<evidence type="ECO:0000256" key="3">
    <source>
        <dbReference type="ARBA" id="ARBA00022490"/>
    </source>
</evidence>
<dbReference type="GO" id="GO:0005874">
    <property type="term" value="C:microtubule"/>
    <property type="evidence" value="ECO:0007669"/>
    <property type="project" value="UniProtKB-KW"/>
</dbReference>
<dbReference type="Gene3D" id="1.20.140.100">
    <property type="entry name" value="Dynein heavy chain, N-terminal domain 2"/>
    <property type="match status" value="1"/>
</dbReference>
<dbReference type="InterPro" id="IPR013602">
    <property type="entry name" value="Dynein_heavy_linker"/>
</dbReference>
<organism evidence="21 22">
    <name type="scientific">Intoshia linei</name>
    <dbReference type="NCBI Taxonomy" id="1819745"/>
    <lineage>
        <taxon>Eukaryota</taxon>
        <taxon>Metazoa</taxon>
        <taxon>Spiralia</taxon>
        <taxon>Lophotrochozoa</taxon>
        <taxon>Mesozoa</taxon>
        <taxon>Orthonectida</taxon>
        <taxon>Rhopaluridae</taxon>
        <taxon>Intoshia</taxon>
    </lineage>
</organism>
<protein>
    <submittedName>
        <fullName evidence="21">Uncharacterized protein</fullName>
    </submittedName>
</protein>
<dbReference type="Pfam" id="PF12777">
    <property type="entry name" value="MT"/>
    <property type="match status" value="1"/>
</dbReference>
<evidence type="ECO:0000313" key="22">
    <source>
        <dbReference type="Proteomes" id="UP000078046"/>
    </source>
</evidence>
<dbReference type="OrthoDB" id="5593012at2759"/>
<comment type="subcellular location">
    <subcellularLocation>
        <location evidence="1">Cytoplasm</location>
        <location evidence="1">Cytoskeleton</location>
    </subcellularLocation>
</comment>
<evidence type="ECO:0000259" key="15">
    <source>
        <dbReference type="Pfam" id="PF12777"/>
    </source>
</evidence>
<dbReference type="InterPro" id="IPR041466">
    <property type="entry name" value="Dynein_AAA5_ext"/>
</dbReference>
<dbReference type="Gene3D" id="1.10.8.720">
    <property type="entry name" value="Region D6 of dynein motor"/>
    <property type="match status" value="1"/>
</dbReference>
<dbReference type="Pfam" id="PF12780">
    <property type="entry name" value="AAA_8"/>
    <property type="match status" value="1"/>
</dbReference>
<reference evidence="21 22" key="1">
    <citation type="submission" date="2016-04" db="EMBL/GenBank/DDBJ databases">
        <title>The genome of Intoshia linei affirms orthonectids as highly simplified spiralians.</title>
        <authorList>
            <person name="Mikhailov K.V."/>
            <person name="Slusarev G.S."/>
            <person name="Nikitin M.A."/>
            <person name="Logacheva M.D."/>
            <person name="Penin A."/>
            <person name="Aleoshin V."/>
            <person name="Panchin Y.V."/>
        </authorList>
    </citation>
    <scope>NUCLEOTIDE SEQUENCE [LARGE SCALE GENOMIC DNA]</scope>
    <source>
        <strain evidence="21">Intl2013</strain>
        <tissue evidence="21">Whole animal</tissue>
    </source>
</reference>
<feature type="domain" description="Dynein heavy chain hydrolytic ATP-binding dynein motor region" evidence="14">
    <location>
        <begin position="974"/>
        <end position="1303"/>
    </location>
</feature>
<dbReference type="InterPro" id="IPR042219">
    <property type="entry name" value="AAA_lid_11_sf"/>
</dbReference>
<sequence length="3662" mass="428267">KEWYCKDSVFDVRCIEFKPYYEKTFGVPQVRKPIPQQESRYWEAINSIENEQLADMSTIFKDSTIKTKTSYKNALNQITKPEILLNEIKQNYYNFSKKAIMDYILLDKNMQNYLEINTTENKISEYTNWIYPWKDSKTEATSFIDINLYTVNPIIFYIQTDCLITFNFPNVFNYSEITSKFPIKIVELVKSVTNHCSIFSNYLKNTWLTNCIHFISTKRNEINHFVYSTEKLGKFNNMTKYFNVIAKLMELDLRKSVSNNIENLIDIFSQYRDKSSNTTINNIEFLYLDMTVSEDCEITYEYNSEEIITIFQEIVKSILNSTNDLLRIEHGLFVKLPYQSKKFIRNLQYHEEFTVKSLNIIEEIVLMYEPDLLKNKDRLADANSNVAELNKISDKIEFLIIKKNKFNEEEELLNLPNPSNFDIVNSIYFTKEPYDKLWEIGANIQKKHNEWLDGCILNLDATEIENSVQSMWRSMYRLVKQFSHPSFKGPMKVAKSIKLKLEKFRTHMPLINVICSPGLKQRHWNEMGLIVVIGKSIEPNQDTKLNQILNKNLDSYVNLLSPISQRAAKEFGVESILNTMISEWENMELTFINYKQKDIYILGDLDNIQSILDDHIVKCKTLKNSTFSSHIAQEIVDWSNQLTKVQQVLDIWRHTQISWIYFQEVFNYSNISNELSEQQECFGEINEKWNSIVQKMLDNSKALIIFKNPEVYETLNLALNVIEKIKSVLVQYLSGKMKIFPRFYFLSEDELLDILSESKNLKRIETNLKKIYSGFKKLKINASDPYQIDGIISDYGEIVIFMKPINIEKFDFHVEKWIVALDNMIISSLKNHLTQLTNQEWDYKQFIKVDNIKKFPSQINILWSQTIFCSQIEEAYQKQSGLNELLVKVETTLKNALDMKLNLKKEYKFENFKLMSICYQNILVVLMYQKDVLKRLLKSKMDKIPFEWISQIRYYIDESSNNLIIESVYGNLNYQYEYLGNQDSLIITPITEKVTTFLLCTFSLMKGGNIWGPTATGKKAMVKEYCKRIGKNYICRNCSNGDQELTKLFKGVFQTGACLLLSELDRLNPKTQLIFIEHLKHIWNAFRTKNSVIIFNGFEICVNFESVICTTICTNSISQNSISDEVMSSFRSVSIIKPNVDIIVANSLFILGISQYQSLSEKIVHLFQICKYMLSSQSHYNFGLENLNIVLKFVKSKMNENVLSETVNIIKMEQDIVESALNHIIWPTLLPDDSTKFARIIKNFFDSDKVKKNPTIDLLFKEIIKELNFGWEDGQCTKVLQILEMMNFKNSILLVGEPMSGKTSCIEISRAFINKLDKYQAMTSSEEIFKKILIHKIYPYSLTNTENYGIYDANQSDYNDGIISSTFREISKSPDSNWIIFDGPIENSWVENLTTTMTNNPYLLFKNGETILVNNTTNLIFETAHMSNCSPNVINQCGVIYFDATKNVHWKSILYCWKTNVLNKNFVGSVSIAVKFFVNHLIEPTITYLKSHVPNDIIEGVSFSIKIDNFCKMFSIFLKKIKCLNESENENDNENSEMEPDEMFASASEKSLMLEQISMAIAQCQFSIVWCLASLIPQKYVNPFSTFFINLITNTLKEYNESETKYKVQKSALYPKRGTVFDFYYKFTTFGAWDHWSNLVNSKPRRETLINLQNYIANTIESEKQLYFLKLYSQARIPLIIFGPPDSGKTLIASTYLSERRSMYLKLNAFKTVSSIRNTILNRMQSYHKNFQNTTDTFHIAVDDINNDVLPESVDFLRNLIDNGTVLNRNKYERILDQNVTLFGMMTSQSCSKKPLSVRFLRLFNILTIQELSQQVIFNILQDIFSHHFNKKKFDVTLKHFTRGFLMLDPKILIELDTKDTNAKLYKFWLHEMVNTFDDQLVCNEDHEKFYEILKTVYEESFKSRLSSLFGSSLFSLKKTDVNVYRKLIGQITFISLSPEIPYNEIDDISEIKEKLTNSINDYNNDYPTKIDVVLFDKSIKNIIKIYKILSNGGGHALLIGPSDSERKSSVFLASYMLGYKIFVPQVSRYYDNENWNADLRKLMRYCGIGNQPASFVISDTHIKYFYFLSDINSLCHKGFVADIYSKQDLCEIQENMYPILNEMQNLNPNVEITDVAALELFYKTILKNVHVVLSLNNLNTKYNEWLHYTPICLRKCVITWFEPMNTDAYSGITENIFSNIEMSDEDRNKCHTMINYFYDTSMMISKKLNKENGTPIYITPSSYVDCLNTFKKFIDIDRMKLFVRIELYRKGTETLNTSEKAIVIMKNDIKKRQPELQRMSDETIHLIKEIEEENVQIEAIKHNLENEKLLSNQIAEEAQQIRNECEYELSLAIPAMQTSITSLNKLKQSDISILKAMQNPPQGVKLVMEAICLLKGLKPTKKIIDGKNVDDFWGCAKKMMGDLRFLESLKEFDKNNLSNNVMKIINDRYVQNPYFVPEKIKIISSACEGLCKWVIALNDYHNAMKIVIPKQKSLKEAEKVYEQQAQQFNQKTKELETIEMKLQNQNKFLKNKIAEEKNLSKDIDMCNKKITRALNLIAGLLEERDRWNQELIKLQDRFDNILSDLLLSSAIITYMSSFSDTKRRECTKDWVIKMNKINFNLSVGFSIKSVFSEPTTIKNWIMCGLPNDEFSIENAIICYKSLHYPFIIDPLGQANDWLKCNEKNNKILVLNMNMEDFLPRLEDCMQMGQPCLLENISEYFGSTMDSILSPTIIKTSHSLLFKVGNNEFPFNPDFRLFMTTLNCEPQIDNSTLSKINVVNFLPTKEGIIQQLMRVISFYEQPSLEREHSHLINVETLNRFRLQEVESKILKVVSNIKGEILNNEEAIEILSESQKLATDLIEKQEINKKLLISIEENRNLYRMLSVEASIIFYSMYHMRLSNIMYEFSFKTFVKLFTQSLKGSTKHTKIEIRIKKIFNKLMQNIVLYVNHSYFQKDRLRLLLLMVLKLEKFRKIINQDDINALLKPYDYIVYTKTQKVSQDEKKNEILNNISEIPRLENVPLHYNQHQELFENLINSQNPLQFKHEEFNYSIFEKLLILKYFHPEKLTMYLNQYVNIIIGKEKGKFVQFINVLNNIIKLSKKDKVIIKVFSSFYIDDTNIITGLAESKNIKLTKCLIYRNTKEEILSILTKGIINGEWLLIESAHLSILQMEWIEYFVINMPVKKNSINENFRLFITTKETNKFPVFLIKKAIKFIHESSHNFKTYLDESKQEIMQNINKNVSSLNYLKILFYITYTHACIQGRELFNTVGYNDNYNFHDIYLDDFKHLMNIISESYSDNYELLETYRFETVEYLAKEIYTKQLINSHDEITICSILKQMLLDPMTKDVPNKYMTKLNFPVCGMYNLDKIERFDEFIESLPDYNSSTLYGLTENISARQSLSETSELLYSVTSLFDQKNLSKKIRGIDVHVLETILKDFSSHQIELIQDESLLKMKKNINSPIIEFLNDEIKMHNIIFKKIYTDTLLIYDNIKNNIITDDQNIQIVSDCLVDNKIPPSWYVIKNICSSHTCASFLDYKKQQLQYTQKLFENRQHNATYWIGAFFYPSRFLISILQFNSIRRRVPISNLINTFKIATTKLKKARSNLSILVVIIETVNKEDYSNMETHYSCPVYSTLVRPNEMFGKFKSVINDPICYIKIPIKDEQEGEFWKLQGCTLICQNI</sequence>
<dbReference type="InterPro" id="IPR042222">
    <property type="entry name" value="Dynein_2_N"/>
</dbReference>
<dbReference type="GO" id="GO:0045505">
    <property type="term" value="F:dynein intermediate chain binding"/>
    <property type="evidence" value="ECO:0007669"/>
    <property type="project" value="InterPro"/>
</dbReference>
<evidence type="ECO:0000259" key="13">
    <source>
        <dbReference type="Pfam" id="PF08393"/>
    </source>
</evidence>
<dbReference type="Gene3D" id="1.20.920.30">
    <property type="match status" value="1"/>
</dbReference>
<dbReference type="InterPro" id="IPR035699">
    <property type="entry name" value="AAA_6"/>
</dbReference>
<dbReference type="FunFam" id="1.20.920.20:FF:000001">
    <property type="entry name" value="dynein heavy chain 2, axonemal"/>
    <property type="match status" value="1"/>
</dbReference>
<feature type="domain" description="Dynein heavy chain C-terminal" evidence="20">
    <location>
        <begin position="3383"/>
        <end position="3577"/>
    </location>
</feature>
<keyword evidence="4" id="KW-0493">Microtubule</keyword>
<dbReference type="Pfam" id="PF18199">
    <property type="entry name" value="Dynein_C"/>
    <property type="match status" value="1"/>
</dbReference>
<dbReference type="Pfam" id="PF08393">
    <property type="entry name" value="DHC_N2"/>
    <property type="match status" value="1"/>
</dbReference>
<keyword evidence="5" id="KW-0547">Nucleotide-binding</keyword>
<dbReference type="Pfam" id="PF17852">
    <property type="entry name" value="Dynein_AAA_lid"/>
    <property type="match status" value="1"/>
</dbReference>
<feature type="coiled-coil region" evidence="11">
    <location>
        <begin position="2472"/>
        <end position="2558"/>
    </location>
</feature>
<dbReference type="Gene3D" id="1.20.58.1120">
    <property type="match status" value="1"/>
</dbReference>
<evidence type="ECO:0000259" key="16">
    <source>
        <dbReference type="Pfam" id="PF12780"/>
    </source>
</evidence>
<dbReference type="EMBL" id="LWCA01000199">
    <property type="protein sequence ID" value="OAF70011.1"/>
    <property type="molecule type" value="Genomic_DNA"/>
</dbReference>
<keyword evidence="3" id="KW-0963">Cytoplasm</keyword>
<dbReference type="InterPro" id="IPR042228">
    <property type="entry name" value="Dynein_linker_3"/>
</dbReference>
<keyword evidence="6" id="KW-0067">ATP-binding</keyword>
<comment type="caution">
    <text evidence="21">The sequence shown here is derived from an EMBL/GenBank/DDBJ whole genome shotgun (WGS) entry which is preliminary data.</text>
</comment>
<feature type="domain" description="Dynein heavy chain ATP-binding dynein motor region" evidence="17">
    <location>
        <begin position="2620"/>
        <end position="2839"/>
    </location>
</feature>
<dbReference type="InterPro" id="IPR043157">
    <property type="entry name" value="Dynein_AAA1S"/>
</dbReference>
<dbReference type="Pfam" id="PF12774">
    <property type="entry name" value="AAA_6"/>
    <property type="match status" value="1"/>
</dbReference>
<dbReference type="Pfam" id="PF12775">
    <property type="entry name" value="AAA_7"/>
    <property type="match status" value="1"/>
</dbReference>
<comment type="similarity">
    <text evidence="2">Belongs to the dynein heavy chain family.</text>
</comment>
<dbReference type="InterPro" id="IPR004273">
    <property type="entry name" value="Dynein_heavy_D6_P-loop"/>
</dbReference>
<dbReference type="Gene3D" id="1.10.8.710">
    <property type="match status" value="1"/>
</dbReference>
<dbReference type="PANTHER" id="PTHR45703:SF36">
    <property type="entry name" value="DYNEIN HEAVY CHAIN, CYTOPLASMIC"/>
    <property type="match status" value="1"/>
</dbReference>
<keyword evidence="22" id="KW-1185">Reference proteome</keyword>
<evidence type="ECO:0000256" key="1">
    <source>
        <dbReference type="ARBA" id="ARBA00004245"/>
    </source>
</evidence>
<dbReference type="Proteomes" id="UP000078046">
    <property type="component" value="Unassembled WGS sequence"/>
</dbReference>
<evidence type="ECO:0000256" key="4">
    <source>
        <dbReference type="ARBA" id="ARBA00022701"/>
    </source>
</evidence>
<evidence type="ECO:0000256" key="7">
    <source>
        <dbReference type="ARBA" id="ARBA00023017"/>
    </source>
</evidence>
<dbReference type="Gene3D" id="1.10.287.2620">
    <property type="match status" value="1"/>
</dbReference>
<evidence type="ECO:0000259" key="14">
    <source>
        <dbReference type="Pfam" id="PF12774"/>
    </source>
</evidence>
<dbReference type="Gene3D" id="3.40.50.300">
    <property type="entry name" value="P-loop containing nucleotide triphosphate hydrolases"/>
    <property type="match status" value="6"/>
</dbReference>
<dbReference type="Gene3D" id="1.20.1270.280">
    <property type="match status" value="1"/>
</dbReference>
<dbReference type="InterPro" id="IPR024317">
    <property type="entry name" value="Dynein_heavy_chain_D4_dom"/>
</dbReference>
<evidence type="ECO:0000256" key="5">
    <source>
        <dbReference type="ARBA" id="ARBA00022741"/>
    </source>
</evidence>
<keyword evidence="10" id="KW-0206">Cytoskeleton</keyword>
<dbReference type="GO" id="GO:0005524">
    <property type="term" value="F:ATP binding"/>
    <property type="evidence" value="ECO:0007669"/>
    <property type="project" value="UniProtKB-KW"/>
</dbReference>
<feature type="coiled-coil region" evidence="11">
    <location>
        <begin position="2288"/>
        <end position="2325"/>
    </location>
</feature>
<feature type="domain" description="Dynein heavy chain coiled coil stalk" evidence="15">
    <location>
        <begin position="2266"/>
        <end position="2587"/>
    </location>
</feature>
<dbReference type="InterPro" id="IPR027417">
    <property type="entry name" value="P-loop_NTPase"/>
</dbReference>